<gene>
    <name evidence="1" type="ORF">MANES_14G160966v8</name>
</gene>
<accession>A0ACB7GHA1</accession>
<evidence type="ECO:0000313" key="2">
    <source>
        <dbReference type="Proteomes" id="UP000091857"/>
    </source>
</evidence>
<organism evidence="1 2">
    <name type="scientific">Manihot esculenta</name>
    <name type="common">Cassava</name>
    <name type="synonym">Jatropha manihot</name>
    <dbReference type="NCBI Taxonomy" id="3983"/>
    <lineage>
        <taxon>Eukaryota</taxon>
        <taxon>Viridiplantae</taxon>
        <taxon>Streptophyta</taxon>
        <taxon>Embryophyta</taxon>
        <taxon>Tracheophyta</taxon>
        <taxon>Spermatophyta</taxon>
        <taxon>Magnoliopsida</taxon>
        <taxon>eudicotyledons</taxon>
        <taxon>Gunneridae</taxon>
        <taxon>Pentapetalae</taxon>
        <taxon>rosids</taxon>
        <taxon>fabids</taxon>
        <taxon>Malpighiales</taxon>
        <taxon>Euphorbiaceae</taxon>
        <taxon>Crotonoideae</taxon>
        <taxon>Manihoteae</taxon>
        <taxon>Manihot</taxon>
    </lineage>
</organism>
<keyword evidence="2" id="KW-1185">Reference proteome</keyword>
<evidence type="ECO:0000313" key="1">
    <source>
        <dbReference type="EMBL" id="KAG8639709.1"/>
    </source>
</evidence>
<reference evidence="2" key="1">
    <citation type="journal article" date="2016" name="Nat. Biotechnol.">
        <title>Sequencing wild and cultivated cassava and related species reveals extensive interspecific hybridization and genetic diversity.</title>
        <authorList>
            <person name="Bredeson J.V."/>
            <person name="Lyons J.B."/>
            <person name="Prochnik S.E."/>
            <person name="Wu G.A."/>
            <person name="Ha C.M."/>
            <person name="Edsinger-Gonzales E."/>
            <person name="Grimwood J."/>
            <person name="Schmutz J."/>
            <person name="Rabbi I.Y."/>
            <person name="Egesi C."/>
            <person name="Nauluvula P."/>
            <person name="Lebot V."/>
            <person name="Ndunguru J."/>
            <person name="Mkamilo G."/>
            <person name="Bart R.S."/>
            <person name="Setter T.L."/>
            <person name="Gleadow R.M."/>
            <person name="Kulakow P."/>
            <person name="Ferguson M.E."/>
            <person name="Rounsley S."/>
            <person name="Rokhsar D.S."/>
        </authorList>
    </citation>
    <scope>NUCLEOTIDE SEQUENCE [LARGE SCALE GENOMIC DNA]</scope>
    <source>
        <strain evidence="2">cv. AM560-2</strain>
    </source>
</reference>
<dbReference type="Proteomes" id="UP000091857">
    <property type="component" value="Chromosome 14"/>
</dbReference>
<protein>
    <submittedName>
        <fullName evidence="1">Uncharacterized protein</fullName>
    </submittedName>
</protein>
<dbReference type="EMBL" id="CM004400">
    <property type="protein sequence ID" value="KAG8639709.1"/>
    <property type="molecule type" value="Genomic_DNA"/>
</dbReference>
<proteinExistence type="predicted"/>
<name>A0ACB7GHA1_MANES</name>
<sequence>MASAEDDTVKALIMGEEETLGGESGISLAAPVIFLIVVFFQFGSRWLEHLKKSASKDGTEVQLRAEIKQLLKEASSFSQPSSFAQAAKLRRLAAAKEKELANREEMLKKEIKLSYDLYLKIATYFMLICWYWRTPVAAISQHLVQPFGRLLSWGAGGPSNDNVLVGVIPWLILSTRVSKFVSRVFL</sequence>
<comment type="caution">
    <text evidence="1">The sequence shown here is derived from an EMBL/GenBank/DDBJ whole genome shotgun (WGS) entry which is preliminary data.</text>
</comment>